<evidence type="ECO:0000313" key="2">
    <source>
        <dbReference type="EMBL" id="AWI08929.1"/>
    </source>
</evidence>
<keyword evidence="1" id="KW-1133">Transmembrane helix</keyword>
<evidence type="ECO:0008006" key="4">
    <source>
        <dbReference type="Google" id="ProtNLM"/>
    </source>
</evidence>
<keyword evidence="3" id="KW-1185">Reference proteome</keyword>
<feature type="transmembrane region" description="Helical" evidence="1">
    <location>
        <begin position="108"/>
        <end position="141"/>
    </location>
</feature>
<reference evidence="2 3" key="1">
    <citation type="journal article" date="2018" name="Syst. Appl. Microbiol.">
        <title>Ereboglobus luteus gen. nov. sp. nov. from cockroach guts, and new insights into the oxygen relationship of the genera Opitutus and Didymococcus (Verrucomicrobia: Opitutaceae).</title>
        <authorList>
            <person name="Tegtmeier D."/>
            <person name="Belitz A."/>
            <person name="Radek R."/>
            <person name="Heimerl T."/>
            <person name="Brune A."/>
        </authorList>
    </citation>
    <scope>NUCLEOTIDE SEQUENCE [LARGE SCALE GENOMIC DNA]</scope>
    <source>
        <strain evidence="2 3">Ho45</strain>
    </source>
</reference>
<dbReference type="Proteomes" id="UP000244896">
    <property type="component" value="Chromosome"/>
</dbReference>
<dbReference type="OrthoDB" id="192441at2"/>
<evidence type="ECO:0000256" key="1">
    <source>
        <dbReference type="SAM" id="Phobius"/>
    </source>
</evidence>
<organism evidence="2 3">
    <name type="scientific">Ereboglobus luteus</name>
    <dbReference type="NCBI Taxonomy" id="1796921"/>
    <lineage>
        <taxon>Bacteria</taxon>
        <taxon>Pseudomonadati</taxon>
        <taxon>Verrucomicrobiota</taxon>
        <taxon>Opitutia</taxon>
        <taxon>Opitutales</taxon>
        <taxon>Opitutaceae</taxon>
        <taxon>Ereboglobus</taxon>
    </lineage>
</organism>
<dbReference type="RefSeq" id="WP_108824741.1">
    <property type="nucleotide sequence ID" value="NZ_CP023004.1"/>
</dbReference>
<dbReference type="AlphaFoldDB" id="A0A2U8E221"/>
<accession>A0A2U8E221</accession>
<name>A0A2U8E221_9BACT</name>
<dbReference type="KEGG" id="elut:CKA38_06380"/>
<feature type="transmembrane region" description="Helical" evidence="1">
    <location>
        <begin position="200"/>
        <end position="229"/>
    </location>
</feature>
<dbReference type="EMBL" id="CP023004">
    <property type="protein sequence ID" value="AWI08929.1"/>
    <property type="molecule type" value="Genomic_DNA"/>
</dbReference>
<proteinExistence type="predicted"/>
<keyword evidence="1" id="KW-0472">Membrane</keyword>
<feature type="transmembrane region" description="Helical" evidence="1">
    <location>
        <begin position="250"/>
        <end position="279"/>
    </location>
</feature>
<keyword evidence="1" id="KW-0812">Transmembrane</keyword>
<protein>
    <recommendedName>
        <fullName evidence="4">GYF domain-containing protein</fullName>
    </recommendedName>
</protein>
<sequence length="298" mass="32187">MFIILGSDGVEYGPVDAATVKAWLNEGRAVLQTKARRADSPEWQTLAAFPEFAESETPPPLPDSVRKTPVTIDAEAYAADLVARAKPLDVIGCISRGWAFYKSDFGPILGVTLLTLVLMSAIPFGAVIATGLGMAGIYYYYLGKMRGQQRQLSDVFVGLSRMTTPLIVGNLAIFGIVFACMLPIYAFVVVGAIMQSPAGLIVAAAGGLAGMAVILYISVVFTFVFPLIIDKNLDWKDAVKVSRRVIGAQFWRFLLLMILVGLISCLGLLLFFIGVYLLVPLAIASYAQAYEDLCNPKD</sequence>
<evidence type="ECO:0000313" key="3">
    <source>
        <dbReference type="Proteomes" id="UP000244896"/>
    </source>
</evidence>
<feature type="transmembrane region" description="Helical" evidence="1">
    <location>
        <begin position="171"/>
        <end position="194"/>
    </location>
</feature>
<gene>
    <name evidence="2" type="ORF">CKA38_06380</name>
</gene>